<protein>
    <submittedName>
        <fullName evidence="2">Uncharacterized protein</fullName>
    </submittedName>
</protein>
<evidence type="ECO:0000256" key="1">
    <source>
        <dbReference type="SAM" id="Phobius"/>
    </source>
</evidence>
<comment type="caution">
    <text evidence="2">The sequence shown here is derived from an EMBL/GenBank/DDBJ whole genome shotgun (WGS) entry which is preliminary data.</text>
</comment>
<keyword evidence="1" id="KW-0812">Transmembrane</keyword>
<feature type="non-terminal residue" evidence="2">
    <location>
        <position position="1"/>
    </location>
</feature>
<keyword evidence="1" id="KW-0472">Membrane</keyword>
<organism evidence="2">
    <name type="scientific">marine sediment metagenome</name>
    <dbReference type="NCBI Taxonomy" id="412755"/>
    <lineage>
        <taxon>unclassified sequences</taxon>
        <taxon>metagenomes</taxon>
        <taxon>ecological metagenomes</taxon>
    </lineage>
</organism>
<sequence>FTDIDSLATNIWIGGLQQGIFLRVVQVLRLLFIASFISFLARISIIKE</sequence>
<keyword evidence="1" id="KW-1133">Transmembrane helix</keyword>
<feature type="transmembrane region" description="Helical" evidence="1">
    <location>
        <begin position="20"/>
        <end position="41"/>
    </location>
</feature>
<proteinExistence type="predicted"/>
<name>X1F6F0_9ZZZZ</name>
<evidence type="ECO:0000313" key="2">
    <source>
        <dbReference type="EMBL" id="GAH16378.1"/>
    </source>
</evidence>
<accession>X1F6F0</accession>
<dbReference type="AlphaFoldDB" id="X1F6F0"/>
<reference evidence="2" key="1">
    <citation type="journal article" date="2014" name="Front. Microbiol.">
        <title>High frequency of phylogenetically diverse reductive dehalogenase-homologous genes in deep subseafloor sedimentary metagenomes.</title>
        <authorList>
            <person name="Kawai M."/>
            <person name="Futagami T."/>
            <person name="Toyoda A."/>
            <person name="Takaki Y."/>
            <person name="Nishi S."/>
            <person name="Hori S."/>
            <person name="Arai W."/>
            <person name="Tsubouchi T."/>
            <person name="Morono Y."/>
            <person name="Uchiyama I."/>
            <person name="Ito T."/>
            <person name="Fujiyama A."/>
            <person name="Inagaki F."/>
            <person name="Takami H."/>
        </authorList>
    </citation>
    <scope>NUCLEOTIDE SEQUENCE</scope>
    <source>
        <strain evidence="2">Expedition CK06-06</strain>
    </source>
</reference>
<gene>
    <name evidence="2" type="ORF">S01H4_60458</name>
</gene>
<dbReference type="EMBL" id="BART01035654">
    <property type="protein sequence ID" value="GAH16378.1"/>
    <property type="molecule type" value="Genomic_DNA"/>
</dbReference>